<evidence type="ECO:0000313" key="2">
    <source>
        <dbReference type="EMBL" id="KDR13280.1"/>
    </source>
</evidence>
<sequence>MLQTHMTGFLVTHGLPHHIGPDLASSLHRSNIHMPDTQQPSGADI</sequence>
<feature type="region of interest" description="Disordered" evidence="1">
    <location>
        <begin position="26"/>
        <end position="45"/>
    </location>
</feature>
<organism evidence="2 3">
    <name type="scientific">Zootermopsis nevadensis</name>
    <name type="common">Dampwood termite</name>
    <dbReference type="NCBI Taxonomy" id="136037"/>
    <lineage>
        <taxon>Eukaryota</taxon>
        <taxon>Metazoa</taxon>
        <taxon>Ecdysozoa</taxon>
        <taxon>Arthropoda</taxon>
        <taxon>Hexapoda</taxon>
        <taxon>Insecta</taxon>
        <taxon>Pterygota</taxon>
        <taxon>Neoptera</taxon>
        <taxon>Polyneoptera</taxon>
        <taxon>Dictyoptera</taxon>
        <taxon>Blattodea</taxon>
        <taxon>Blattoidea</taxon>
        <taxon>Termitoidae</taxon>
        <taxon>Termopsidae</taxon>
        <taxon>Zootermopsis</taxon>
    </lineage>
</organism>
<protein>
    <submittedName>
        <fullName evidence="2">Uncharacterized protein</fullName>
    </submittedName>
</protein>
<dbReference type="AlphaFoldDB" id="A0A067QVR5"/>
<name>A0A067QVR5_ZOONE</name>
<keyword evidence="3" id="KW-1185">Reference proteome</keyword>
<evidence type="ECO:0000313" key="3">
    <source>
        <dbReference type="Proteomes" id="UP000027135"/>
    </source>
</evidence>
<reference evidence="2 3" key="1">
    <citation type="journal article" date="2014" name="Nat. Commun.">
        <title>Molecular traces of alternative social organization in a termite genome.</title>
        <authorList>
            <person name="Terrapon N."/>
            <person name="Li C."/>
            <person name="Robertson H.M."/>
            <person name="Ji L."/>
            <person name="Meng X."/>
            <person name="Booth W."/>
            <person name="Chen Z."/>
            <person name="Childers C.P."/>
            <person name="Glastad K.M."/>
            <person name="Gokhale K."/>
            <person name="Gowin J."/>
            <person name="Gronenberg W."/>
            <person name="Hermansen R.A."/>
            <person name="Hu H."/>
            <person name="Hunt B.G."/>
            <person name="Huylmans A.K."/>
            <person name="Khalil S.M."/>
            <person name="Mitchell R.D."/>
            <person name="Munoz-Torres M.C."/>
            <person name="Mustard J.A."/>
            <person name="Pan H."/>
            <person name="Reese J.T."/>
            <person name="Scharf M.E."/>
            <person name="Sun F."/>
            <person name="Vogel H."/>
            <person name="Xiao J."/>
            <person name="Yang W."/>
            <person name="Yang Z."/>
            <person name="Yang Z."/>
            <person name="Zhou J."/>
            <person name="Zhu J."/>
            <person name="Brent C.S."/>
            <person name="Elsik C.G."/>
            <person name="Goodisman M.A."/>
            <person name="Liberles D.A."/>
            <person name="Roe R.M."/>
            <person name="Vargo E.L."/>
            <person name="Vilcinskas A."/>
            <person name="Wang J."/>
            <person name="Bornberg-Bauer E."/>
            <person name="Korb J."/>
            <person name="Zhang G."/>
            <person name="Liebig J."/>
        </authorList>
    </citation>
    <scope>NUCLEOTIDE SEQUENCE [LARGE SCALE GENOMIC DNA]</scope>
    <source>
        <tissue evidence="2">Whole organism</tissue>
    </source>
</reference>
<proteinExistence type="predicted"/>
<accession>A0A067QVR5</accession>
<feature type="compositionally biased region" description="Polar residues" evidence="1">
    <location>
        <begin position="36"/>
        <end position="45"/>
    </location>
</feature>
<evidence type="ECO:0000256" key="1">
    <source>
        <dbReference type="SAM" id="MobiDB-lite"/>
    </source>
</evidence>
<dbReference type="EMBL" id="KK852954">
    <property type="protein sequence ID" value="KDR13280.1"/>
    <property type="molecule type" value="Genomic_DNA"/>
</dbReference>
<dbReference type="Proteomes" id="UP000027135">
    <property type="component" value="Unassembled WGS sequence"/>
</dbReference>
<gene>
    <name evidence="2" type="ORF">L798_12207</name>
</gene>
<dbReference type="InParanoid" id="A0A067QVR5"/>